<dbReference type="RefSeq" id="WP_197923039.1">
    <property type="nucleotide sequence ID" value="NZ_AP022321.1"/>
</dbReference>
<proteinExistence type="predicted"/>
<dbReference type="Proteomes" id="UP000509249">
    <property type="component" value="Chromosome"/>
</dbReference>
<gene>
    <name evidence="1" type="ORF">VEIT17_17350</name>
</gene>
<name>A0ABM7HE44_9FIRM</name>
<evidence type="ECO:0008006" key="3">
    <source>
        <dbReference type="Google" id="ProtNLM"/>
    </source>
</evidence>
<evidence type="ECO:0000313" key="2">
    <source>
        <dbReference type="Proteomes" id="UP000509249"/>
    </source>
</evidence>
<sequence>MFNLRYIYDALGNLIYRQLTNGENQYYQYDLENQLVRAEIKKSAGNTEIWIYAYAPFGCRLSKDRHDKLAWTSTDPKRTYFVWDGSCLFPQRPNRHTA</sequence>
<protein>
    <recommendedName>
        <fullName evidence="3">YD repeat-containing protein</fullName>
    </recommendedName>
</protein>
<accession>A0ABM7HE44</accession>
<dbReference type="EMBL" id="AP022321">
    <property type="protein sequence ID" value="BBU35289.1"/>
    <property type="molecule type" value="Genomic_DNA"/>
</dbReference>
<evidence type="ECO:0000313" key="1">
    <source>
        <dbReference type="EMBL" id="BBU35289.1"/>
    </source>
</evidence>
<dbReference type="Gene3D" id="2.180.10.10">
    <property type="entry name" value="RHS repeat-associated core"/>
    <property type="match status" value="1"/>
</dbReference>
<keyword evidence="2" id="KW-1185">Reference proteome</keyword>
<reference evidence="1 2" key="1">
    <citation type="journal article" date="2020" name="Int. J. Syst. Evol. Microbiol.">
        <title>Veillonella nakazawae sp. nov., an anaerobic gram-negative coccus isolated from the oral cavity of Japanese children.</title>
        <authorList>
            <person name="Mashima I."/>
            <person name="Theodorea C.F."/>
            <person name="Djais A.A."/>
            <person name="Kunihiro T."/>
            <person name="Kawamura Y."/>
            <person name="Otomo M."/>
            <person name="Saitoh M."/>
            <person name="Tamai R."/>
            <person name="Kiyoura Y."/>
        </authorList>
    </citation>
    <scope>NUCLEOTIDE SEQUENCE [LARGE SCALE GENOMIC DNA]</scope>
    <source>
        <strain evidence="1 2">T1-7</strain>
    </source>
</reference>
<organism evidence="1 2">
    <name type="scientific">Veillonella nakazawae</name>
    <dbReference type="NCBI Taxonomy" id="2682456"/>
    <lineage>
        <taxon>Bacteria</taxon>
        <taxon>Bacillati</taxon>
        <taxon>Bacillota</taxon>
        <taxon>Negativicutes</taxon>
        <taxon>Veillonellales</taxon>
        <taxon>Veillonellaceae</taxon>
        <taxon>Veillonella</taxon>
    </lineage>
</organism>